<dbReference type="Gene3D" id="3.40.630.10">
    <property type="entry name" value="Zn peptidases"/>
    <property type="match status" value="1"/>
</dbReference>
<keyword evidence="4" id="KW-0378">Hydrolase</keyword>
<dbReference type="Pfam" id="PF01546">
    <property type="entry name" value="Peptidase_M20"/>
    <property type="match status" value="1"/>
</dbReference>
<comment type="similarity">
    <text evidence="1">Belongs to the peptidase M20A family.</text>
</comment>
<dbReference type="Pfam" id="PF07687">
    <property type="entry name" value="M20_dimer"/>
    <property type="match status" value="1"/>
</dbReference>
<dbReference type="FunFam" id="3.30.70.360:FF:000004">
    <property type="entry name" value="Peptidase M20 domain-containing protein 2"/>
    <property type="match status" value="1"/>
</dbReference>
<protein>
    <recommendedName>
        <fullName evidence="1">Peptidase M20 domain-containing protein 2</fullName>
    </recommendedName>
</protein>
<dbReference type="SUPFAM" id="SSF53187">
    <property type="entry name" value="Zn-dependent exopeptidases"/>
    <property type="match status" value="1"/>
</dbReference>
<dbReference type="PIRSF" id="PIRSF037226">
    <property type="entry name" value="Amidohydrolase_ACY1L2_prd"/>
    <property type="match status" value="1"/>
</dbReference>
<organism evidence="4 5">
    <name type="scientific">Pseudoclavibacter helvolus</name>
    <dbReference type="NCBI Taxonomy" id="255205"/>
    <lineage>
        <taxon>Bacteria</taxon>
        <taxon>Bacillati</taxon>
        <taxon>Actinomycetota</taxon>
        <taxon>Actinomycetes</taxon>
        <taxon>Micrococcales</taxon>
        <taxon>Microbacteriaceae</taxon>
        <taxon>Pseudoclavibacter</taxon>
    </lineage>
</organism>
<dbReference type="InterPro" id="IPR011650">
    <property type="entry name" value="Peptidase_M20_dimer"/>
</dbReference>
<evidence type="ECO:0000259" key="3">
    <source>
        <dbReference type="Pfam" id="PF07687"/>
    </source>
</evidence>
<feature type="compositionally biased region" description="Low complexity" evidence="2">
    <location>
        <begin position="399"/>
        <end position="409"/>
    </location>
</feature>
<feature type="domain" description="Peptidase M20 dimerisation" evidence="3">
    <location>
        <begin position="180"/>
        <end position="273"/>
    </location>
</feature>
<keyword evidence="5" id="KW-1185">Reference proteome</keyword>
<dbReference type="Gene3D" id="3.30.70.360">
    <property type="match status" value="1"/>
</dbReference>
<reference evidence="4 5" key="1">
    <citation type="submission" date="2020-08" db="EMBL/GenBank/DDBJ databases">
        <title>Sequencing the genomes of 1000 actinobacteria strains.</title>
        <authorList>
            <person name="Klenk H.-P."/>
        </authorList>
    </citation>
    <scope>NUCLEOTIDE SEQUENCE [LARGE SCALE GENOMIC DNA]</scope>
    <source>
        <strain evidence="4 5">DSM 20419</strain>
    </source>
</reference>
<gene>
    <name evidence="4" type="ORF">FHX72_001682</name>
</gene>
<dbReference type="NCBIfam" id="TIGR01891">
    <property type="entry name" value="amidohydrolases"/>
    <property type="match status" value="1"/>
</dbReference>
<dbReference type="PANTHER" id="PTHR30575">
    <property type="entry name" value="PEPTIDASE M20"/>
    <property type="match status" value="1"/>
</dbReference>
<evidence type="ECO:0000313" key="4">
    <source>
        <dbReference type="EMBL" id="MBB2957545.1"/>
    </source>
</evidence>
<dbReference type="InterPro" id="IPR017144">
    <property type="entry name" value="Xaa-Arg_dipeptidase"/>
</dbReference>
<dbReference type="GO" id="GO:0071713">
    <property type="term" value="F:para-aminobenzoyl-glutamate hydrolase activity"/>
    <property type="evidence" value="ECO:0007669"/>
    <property type="project" value="TreeGrafter"/>
</dbReference>
<sequence>MSAAGRAPGAVDSGGALKDEVRARVEAASARILGVSHALHAAPEVAWREHRSAELIVAALEEAGLTVETGSAGLPTAFVATAGAGPRTAAVIAEYDALAGLGHACGHNIISAAAVGAAIALAPVADELGLTVRVIGTPAEEGGGGKIVMLERGVFEGVDLAMMVHPGPDDAAWARPRAVAHFDVEYTGVESHASAYPQLGVNAADAFTVAQTAIGLLRQQLPDGVRVHGIVREAGTAPNAIPAMALGSWYVRADDLEQLDALFPRVAACFEAGALATGCTMRLEETSGRYAEFRNDAPLLGAFAENAAALGRDMDLAEKKPAGMNTASTDMGNVSRLVRSIHPYLGIDSAPAVNHQAAFAAAAATPAADRAALDGAILMAQTIIDDALAHLPARAIDGASTSTSTSTASVPNSEEQSA</sequence>
<dbReference type="EMBL" id="JACHWJ010000002">
    <property type="protein sequence ID" value="MBB2957545.1"/>
    <property type="molecule type" value="Genomic_DNA"/>
</dbReference>
<dbReference type="AlphaFoldDB" id="A0A7W4YG60"/>
<dbReference type="InterPro" id="IPR002933">
    <property type="entry name" value="Peptidase_M20"/>
</dbReference>
<dbReference type="GO" id="GO:0016805">
    <property type="term" value="F:dipeptidase activity"/>
    <property type="evidence" value="ECO:0007669"/>
    <property type="project" value="InterPro"/>
</dbReference>
<dbReference type="InterPro" id="IPR036264">
    <property type="entry name" value="Bact_exopeptidase_dim_dom"/>
</dbReference>
<dbReference type="GO" id="GO:0005737">
    <property type="term" value="C:cytoplasm"/>
    <property type="evidence" value="ECO:0007669"/>
    <property type="project" value="TreeGrafter"/>
</dbReference>
<proteinExistence type="inferred from homology"/>
<feature type="region of interest" description="Disordered" evidence="2">
    <location>
        <begin position="399"/>
        <end position="418"/>
    </location>
</feature>
<dbReference type="InterPro" id="IPR052030">
    <property type="entry name" value="Peptidase_M20/M20A_hydrolases"/>
</dbReference>
<evidence type="ECO:0000256" key="2">
    <source>
        <dbReference type="SAM" id="MobiDB-lite"/>
    </source>
</evidence>
<accession>A0A7W4YG60</accession>
<dbReference type="Proteomes" id="UP000545286">
    <property type="component" value="Unassembled WGS sequence"/>
</dbReference>
<comment type="caution">
    <text evidence="4">The sequence shown here is derived from an EMBL/GenBank/DDBJ whole genome shotgun (WGS) entry which is preliminary data.</text>
</comment>
<dbReference type="RefSeq" id="WP_338110087.1">
    <property type="nucleotide sequence ID" value="NZ_JACHWJ010000002.1"/>
</dbReference>
<dbReference type="InterPro" id="IPR017439">
    <property type="entry name" value="Amidohydrolase"/>
</dbReference>
<evidence type="ECO:0000256" key="1">
    <source>
        <dbReference type="PIRNR" id="PIRNR037226"/>
    </source>
</evidence>
<dbReference type="SUPFAM" id="SSF55031">
    <property type="entry name" value="Bacterial exopeptidase dimerisation domain"/>
    <property type="match status" value="1"/>
</dbReference>
<name>A0A7W4YG60_9MICO</name>
<dbReference type="GO" id="GO:0046657">
    <property type="term" value="P:folic acid catabolic process"/>
    <property type="evidence" value="ECO:0007669"/>
    <property type="project" value="TreeGrafter"/>
</dbReference>
<dbReference type="PANTHER" id="PTHR30575:SF0">
    <property type="entry name" value="XAA-ARG DIPEPTIDASE"/>
    <property type="match status" value="1"/>
</dbReference>
<evidence type="ECO:0000313" key="5">
    <source>
        <dbReference type="Proteomes" id="UP000545286"/>
    </source>
</evidence>